<proteinExistence type="predicted"/>
<accession>A0A382MBE8</accession>
<reference evidence="1" key="1">
    <citation type="submission" date="2018-05" db="EMBL/GenBank/DDBJ databases">
        <authorList>
            <person name="Lanie J.A."/>
            <person name="Ng W.-L."/>
            <person name="Kazmierczak K.M."/>
            <person name="Andrzejewski T.M."/>
            <person name="Davidsen T.M."/>
            <person name="Wayne K.J."/>
            <person name="Tettelin H."/>
            <person name="Glass J.I."/>
            <person name="Rusch D."/>
            <person name="Podicherti R."/>
            <person name="Tsui H.-C.T."/>
            <person name="Winkler M.E."/>
        </authorList>
    </citation>
    <scope>NUCLEOTIDE SEQUENCE</scope>
</reference>
<organism evidence="1">
    <name type="scientific">marine metagenome</name>
    <dbReference type="NCBI Taxonomy" id="408172"/>
    <lineage>
        <taxon>unclassified sequences</taxon>
        <taxon>metagenomes</taxon>
        <taxon>ecological metagenomes</taxon>
    </lineage>
</organism>
<gene>
    <name evidence="1" type="ORF">METZ01_LOCUS297425</name>
</gene>
<dbReference type="AlphaFoldDB" id="A0A382MBE8"/>
<sequence>SGSSDPTISTNPGTVGTKYKNTTDGEIFICTDATAGANVWKNVGAGTGDVEPVPPAWEAAGENYGYVQGSVPNSGAPGTRIEKFSFTSDGNSVDSGADTIDYYSPGGLKQCAVTSSPTKGYIMGGGLVSGSETDTIQRFTFGSSGTATDVANLTTARLKCTGVNNLTYGYCCGGAEEAGGYQNVPINVIDKMAFATEADSTGHGNLSTYAGGRGTDSGNASSTAGYTSGYYRSGGTPPLSRNIIDKFLFSSNTTSSDVGDLNPSTYFNVGTSSGTHGYVSGYAADGVMEKIQKYSFASESTITSPGNLSVDRGNGAGCSSTSYGYMAGGYQYPPFAPSKVIDKYSFTTDGNATGVGDLLIIGYQSRGLQH</sequence>
<name>A0A382MBE8_9ZZZZ</name>
<feature type="non-terminal residue" evidence="1">
    <location>
        <position position="1"/>
    </location>
</feature>
<dbReference type="EMBL" id="UINC01091644">
    <property type="protein sequence ID" value="SVC44571.1"/>
    <property type="molecule type" value="Genomic_DNA"/>
</dbReference>
<evidence type="ECO:0000313" key="1">
    <source>
        <dbReference type="EMBL" id="SVC44571.1"/>
    </source>
</evidence>
<protein>
    <submittedName>
        <fullName evidence="1">Uncharacterized protein</fullName>
    </submittedName>
</protein>